<protein>
    <submittedName>
        <fullName evidence="2">Unnamed protein product</fullName>
    </submittedName>
</protein>
<feature type="compositionally biased region" description="Acidic residues" evidence="1">
    <location>
        <begin position="51"/>
        <end position="75"/>
    </location>
</feature>
<feature type="compositionally biased region" description="Basic and acidic residues" evidence="1">
    <location>
        <begin position="10"/>
        <end position="50"/>
    </location>
</feature>
<reference evidence="2" key="1">
    <citation type="submission" date="2023-04" db="EMBL/GenBank/DDBJ databases">
        <title>Ambrosiozyma monospora NBRC 1965.</title>
        <authorList>
            <person name="Ichikawa N."/>
            <person name="Sato H."/>
            <person name="Tonouchi N."/>
        </authorList>
    </citation>
    <scope>NUCLEOTIDE SEQUENCE</scope>
    <source>
        <strain evidence="2">NBRC 1965</strain>
    </source>
</reference>
<feature type="region of interest" description="Disordered" evidence="1">
    <location>
        <begin position="1"/>
        <end position="82"/>
    </location>
</feature>
<gene>
    <name evidence="2" type="ORF">Amon01_000755800</name>
</gene>
<keyword evidence="3" id="KW-1185">Reference proteome</keyword>
<proteinExistence type="predicted"/>
<dbReference type="EMBL" id="BSXU01005672">
    <property type="protein sequence ID" value="GMG55454.1"/>
    <property type="molecule type" value="Genomic_DNA"/>
</dbReference>
<organism evidence="2 3">
    <name type="scientific">Ambrosiozyma monospora</name>
    <name type="common">Yeast</name>
    <name type="synonym">Endomycopsis monosporus</name>
    <dbReference type="NCBI Taxonomy" id="43982"/>
    <lineage>
        <taxon>Eukaryota</taxon>
        <taxon>Fungi</taxon>
        <taxon>Dikarya</taxon>
        <taxon>Ascomycota</taxon>
        <taxon>Saccharomycotina</taxon>
        <taxon>Pichiomycetes</taxon>
        <taxon>Pichiales</taxon>
        <taxon>Pichiaceae</taxon>
        <taxon>Ambrosiozyma</taxon>
    </lineage>
</organism>
<dbReference type="Proteomes" id="UP001165063">
    <property type="component" value="Unassembled WGS sequence"/>
</dbReference>
<sequence length="82" mass="9813">MQMKFSFFSHAKEEDISKDTSKNTLKQEDQTTTTDEHQKQDHSKNANEREDSQDDEDDEDDEDEDDDDDDDEPDEWYAYKLE</sequence>
<name>A0A9W6Z542_AMBMO</name>
<dbReference type="AlphaFoldDB" id="A0A9W6Z542"/>
<accession>A0A9W6Z542</accession>
<evidence type="ECO:0000313" key="2">
    <source>
        <dbReference type="EMBL" id="GMG55454.1"/>
    </source>
</evidence>
<evidence type="ECO:0000256" key="1">
    <source>
        <dbReference type="SAM" id="MobiDB-lite"/>
    </source>
</evidence>
<evidence type="ECO:0000313" key="3">
    <source>
        <dbReference type="Proteomes" id="UP001165063"/>
    </source>
</evidence>
<comment type="caution">
    <text evidence="2">The sequence shown here is derived from an EMBL/GenBank/DDBJ whole genome shotgun (WGS) entry which is preliminary data.</text>
</comment>